<comment type="caution">
    <text evidence="3">The sequence shown here is derived from an EMBL/GenBank/DDBJ whole genome shotgun (WGS) entry which is preliminary data.</text>
</comment>
<feature type="transmembrane region" description="Helical" evidence="2">
    <location>
        <begin position="6"/>
        <end position="29"/>
    </location>
</feature>
<feature type="coiled-coil region" evidence="1">
    <location>
        <begin position="69"/>
        <end position="96"/>
    </location>
</feature>
<gene>
    <name evidence="3" type="ORF">A2V49_03365</name>
</gene>
<evidence type="ECO:0000313" key="4">
    <source>
        <dbReference type="Proteomes" id="UP000178615"/>
    </source>
</evidence>
<evidence type="ECO:0000313" key="3">
    <source>
        <dbReference type="EMBL" id="OGC45449.1"/>
    </source>
</evidence>
<reference evidence="3 4" key="1">
    <citation type="journal article" date="2016" name="Nat. Commun.">
        <title>Thousands of microbial genomes shed light on interconnected biogeochemical processes in an aquifer system.</title>
        <authorList>
            <person name="Anantharaman K."/>
            <person name="Brown C.T."/>
            <person name="Hug L.A."/>
            <person name="Sharon I."/>
            <person name="Castelle C.J."/>
            <person name="Probst A.J."/>
            <person name="Thomas B.C."/>
            <person name="Singh A."/>
            <person name="Wilkins M.J."/>
            <person name="Karaoz U."/>
            <person name="Brodie E.L."/>
            <person name="Williams K.H."/>
            <person name="Hubbard S.S."/>
            <person name="Banfield J.F."/>
        </authorList>
    </citation>
    <scope>NUCLEOTIDE SEQUENCE [LARGE SCALE GENOMIC DNA]</scope>
</reference>
<dbReference type="AlphaFoldDB" id="A0A1F4UKK8"/>
<dbReference type="EMBL" id="MEUV01000036">
    <property type="protein sequence ID" value="OGC45449.1"/>
    <property type="molecule type" value="Genomic_DNA"/>
</dbReference>
<keyword evidence="2" id="KW-0472">Membrane</keyword>
<accession>A0A1F4UKK8</accession>
<evidence type="ECO:0000256" key="2">
    <source>
        <dbReference type="SAM" id="Phobius"/>
    </source>
</evidence>
<dbReference type="Proteomes" id="UP000178615">
    <property type="component" value="Unassembled WGS sequence"/>
</dbReference>
<proteinExistence type="predicted"/>
<keyword evidence="1" id="KW-0175">Coiled coil</keyword>
<evidence type="ECO:0000256" key="1">
    <source>
        <dbReference type="SAM" id="Coils"/>
    </source>
</evidence>
<name>A0A1F4UKK8_UNCKA</name>
<sequence>MKSKLLVNIFFIILITFILSGLYFGIFIFPKVVKIKQILAVESTLSMHRVNLTTIRVSVIGILGLSYKNTDFSDQIDFYLNNLDNLKDKIELKEISTLSTYDKNKLKDLSRKTSSEIANIYTKLKGIDNIYGKIFLYDPVVDLNLDLQANDSNGIVTKTENTISFLEKLKADYSNNYNINSKIDKNLVYLHKINFRANEGLLDDEIGGFILSYDESFSILKGEIFKNYQSILSSDEAVLAIKDLSNLIIMEENYLSDLKTQKEGLLRLLGR</sequence>
<organism evidence="3 4">
    <name type="scientific">candidate division WWE3 bacterium RBG_19FT_COMBO_34_6</name>
    <dbReference type="NCBI Taxonomy" id="1802612"/>
    <lineage>
        <taxon>Bacteria</taxon>
        <taxon>Katanobacteria</taxon>
    </lineage>
</organism>
<keyword evidence="2" id="KW-0812">Transmembrane</keyword>
<keyword evidence="2" id="KW-1133">Transmembrane helix</keyword>
<protein>
    <submittedName>
        <fullName evidence="3">Uncharacterized protein</fullName>
    </submittedName>
</protein>